<comment type="caution">
    <text evidence="2">The sequence shown here is derived from an EMBL/GenBank/DDBJ whole genome shotgun (WGS) entry which is preliminary data.</text>
</comment>
<reference evidence="2 3" key="1">
    <citation type="submission" date="2018-10" db="EMBL/GenBank/DDBJ databases">
        <title>Isolation from cow dung.</title>
        <authorList>
            <person name="Ling L."/>
        </authorList>
    </citation>
    <scope>NUCLEOTIDE SEQUENCE [LARGE SCALE GENOMIC DNA]</scope>
    <source>
        <strain evidence="2 3">NEAU-LL90</strain>
    </source>
</reference>
<protein>
    <submittedName>
        <fullName evidence="2">Uncharacterized protein</fullName>
    </submittedName>
</protein>
<evidence type="ECO:0000313" key="2">
    <source>
        <dbReference type="EMBL" id="RMI28699.1"/>
    </source>
</evidence>
<dbReference type="EMBL" id="RFFH01000019">
    <property type="protein sequence ID" value="RMI28699.1"/>
    <property type="molecule type" value="Genomic_DNA"/>
</dbReference>
<dbReference type="AlphaFoldDB" id="A0A3M2KTB5"/>
<sequence length="67" mass="7493">MPREVRPPVWVARCPVKRARASVPREAPRPDWALRSAPVSVPQQASVGRCRVKQVPDSDLPPVCRQV</sequence>
<feature type="region of interest" description="Disordered" evidence="1">
    <location>
        <begin position="22"/>
        <end position="67"/>
    </location>
</feature>
<dbReference type="Proteomes" id="UP000279275">
    <property type="component" value="Unassembled WGS sequence"/>
</dbReference>
<proteinExistence type="predicted"/>
<gene>
    <name evidence="2" type="ORF">EBN03_29080</name>
</gene>
<evidence type="ECO:0000313" key="3">
    <source>
        <dbReference type="Proteomes" id="UP000279275"/>
    </source>
</evidence>
<accession>A0A3M2KTB5</accession>
<name>A0A3M2KTB5_9NOCA</name>
<organism evidence="2 3">
    <name type="scientific">Nocardia stercoris</name>
    <dbReference type="NCBI Taxonomy" id="2483361"/>
    <lineage>
        <taxon>Bacteria</taxon>
        <taxon>Bacillati</taxon>
        <taxon>Actinomycetota</taxon>
        <taxon>Actinomycetes</taxon>
        <taxon>Mycobacteriales</taxon>
        <taxon>Nocardiaceae</taxon>
        <taxon>Nocardia</taxon>
    </lineage>
</organism>
<evidence type="ECO:0000256" key="1">
    <source>
        <dbReference type="SAM" id="MobiDB-lite"/>
    </source>
</evidence>
<keyword evidence="3" id="KW-1185">Reference proteome</keyword>